<feature type="transmembrane region" description="Helical" evidence="1">
    <location>
        <begin position="21"/>
        <end position="42"/>
    </location>
</feature>
<dbReference type="EMBL" id="CP001339">
    <property type="protein sequence ID" value="ACL73557.1"/>
    <property type="molecule type" value="Genomic_DNA"/>
</dbReference>
<dbReference type="SMART" id="SM00267">
    <property type="entry name" value="GGDEF"/>
    <property type="match status" value="1"/>
</dbReference>
<dbReference type="PROSITE" id="PS50885">
    <property type="entry name" value="HAMP"/>
    <property type="match status" value="1"/>
</dbReference>
<gene>
    <name evidence="4" type="ordered locus">Tgr7_2479</name>
</gene>
<dbReference type="CDD" id="cd06225">
    <property type="entry name" value="HAMP"/>
    <property type="match status" value="1"/>
</dbReference>
<protein>
    <submittedName>
        <fullName evidence="4">Putative diguanylate cyclase</fullName>
    </submittedName>
</protein>
<proteinExistence type="predicted"/>
<dbReference type="GO" id="GO:0007165">
    <property type="term" value="P:signal transduction"/>
    <property type="evidence" value="ECO:0007669"/>
    <property type="project" value="InterPro"/>
</dbReference>
<dbReference type="SUPFAM" id="SSF55073">
    <property type="entry name" value="Nucleotide cyclase"/>
    <property type="match status" value="2"/>
</dbReference>
<dbReference type="AlphaFoldDB" id="B8GLK2"/>
<dbReference type="Gene3D" id="6.10.340.10">
    <property type="match status" value="1"/>
</dbReference>
<sequence length="584" mass="65855">MSDRHPDRRRPLRGGLRLQTRVTLWLLPMIVAPLLLLGWLAYVQLHDQLREQHLARMDTLLEQMDLHMQSKIRTAEANARLMMSNPLFQNYMRADDEFERYELLYGPLLRLLDSYQQAHPDLREVRLALSDGTEDVRWVRAGRASSEGLPTASLLGLEADGVQLVHDAQLGQSLLMVSRPVMLRDVRTDPVATPLQHYGYLLLLMDLSLVQEQMFAYQRAGQGNLLAVNHGGEVLLAACGVDAGAEALLADLPKIAAEGLADLRTGDADPVIRQGRDYIRVRALYPDHLWLGHVPGEQIAQATRGLGWLVLLVVFVATAGTFLMVQLALRVLVLKPLATLERAALRIGEGSWDFPALHRRGDEIGGLMQAFEQMVDRLQDSHQQIHHMAYHDELTGLANRKQFNDHLSRAVDLARRQGERFAVLFLDLDRFKDINDTHGHDMGDRVLRHFAELVSACVRDQDYVARGQPVPSPGSREADGEMVARLGGDEFIVLLRGLHAPADVLRVTGRILQGLEQPFVHEGVTLMLRTSIGVAFYPQDGDNAEQLMQRADFAMYRAKQDGTHRVWFYRDALVEEHRDLMDLQ</sequence>
<dbReference type="KEGG" id="tgr:Tgr7_2479"/>
<dbReference type="PANTHER" id="PTHR46663">
    <property type="entry name" value="DIGUANYLATE CYCLASE DGCT-RELATED"/>
    <property type="match status" value="1"/>
</dbReference>
<dbReference type="CDD" id="cd01949">
    <property type="entry name" value="GGDEF"/>
    <property type="match status" value="1"/>
</dbReference>
<dbReference type="NCBIfam" id="TIGR00254">
    <property type="entry name" value="GGDEF"/>
    <property type="match status" value="2"/>
</dbReference>
<name>B8GLK2_THISH</name>
<dbReference type="SMART" id="SM00304">
    <property type="entry name" value="HAMP"/>
    <property type="match status" value="1"/>
</dbReference>
<evidence type="ECO:0000259" key="2">
    <source>
        <dbReference type="PROSITE" id="PS50885"/>
    </source>
</evidence>
<accession>B8GLK2</accession>
<dbReference type="Pfam" id="PF00990">
    <property type="entry name" value="GGDEF"/>
    <property type="match status" value="2"/>
</dbReference>
<organism evidence="4 5">
    <name type="scientific">Thioalkalivibrio sulfidiphilus (strain HL-EbGR7)</name>
    <dbReference type="NCBI Taxonomy" id="396588"/>
    <lineage>
        <taxon>Bacteria</taxon>
        <taxon>Pseudomonadati</taxon>
        <taxon>Pseudomonadota</taxon>
        <taxon>Gammaproteobacteria</taxon>
        <taxon>Chromatiales</taxon>
        <taxon>Ectothiorhodospiraceae</taxon>
        <taxon>Thioalkalivibrio</taxon>
    </lineage>
</organism>
<dbReference type="Proteomes" id="UP000002383">
    <property type="component" value="Chromosome"/>
</dbReference>
<dbReference type="Gene3D" id="3.30.70.270">
    <property type="match status" value="1"/>
</dbReference>
<reference evidence="4 5" key="1">
    <citation type="journal article" date="2011" name="Stand. Genomic Sci.">
        <title>Complete genome sequence of 'Thioalkalivibrio sulfidophilus' HL-EbGr7.</title>
        <authorList>
            <person name="Muyzer G."/>
            <person name="Sorokin D.Y."/>
            <person name="Mavromatis K."/>
            <person name="Lapidus A."/>
            <person name="Clum A."/>
            <person name="Ivanova N."/>
            <person name="Pati A."/>
            <person name="d'Haeseleer P."/>
            <person name="Woyke T."/>
            <person name="Kyrpides N.C."/>
        </authorList>
    </citation>
    <scope>NUCLEOTIDE SEQUENCE [LARGE SCALE GENOMIC DNA]</scope>
    <source>
        <strain evidence="4 5">HL-EbGR7</strain>
    </source>
</reference>
<dbReference type="HOGENOM" id="CLU_000445_11_22_6"/>
<keyword evidence="1" id="KW-0812">Transmembrane</keyword>
<dbReference type="PANTHER" id="PTHR46663:SF2">
    <property type="entry name" value="GGDEF DOMAIN-CONTAINING PROTEIN"/>
    <property type="match status" value="1"/>
</dbReference>
<dbReference type="eggNOG" id="COG5001">
    <property type="taxonomic scope" value="Bacteria"/>
</dbReference>
<dbReference type="Pfam" id="PF00672">
    <property type="entry name" value="HAMP"/>
    <property type="match status" value="1"/>
</dbReference>
<dbReference type="SUPFAM" id="SSF158472">
    <property type="entry name" value="HAMP domain-like"/>
    <property type="match status" value="1"/>
</dbReference>
<evidence type="ECO:0000313" key="5">
    <source>
        <dbReference type="Proteomes" id="UP000002383"/>
    </source>
</evidence>
<feature type="domain" description="HAMP" evidence="2">
    <location>
        <begin position="331"/>
        <end position="383"/>
    </location>
</feature>
<feature type="transmembrane region" description="Helical" evidence="1">
    <location>
        <begin position="306"/>
        <end position="333"/>
    </location>
</feature>
<evidence type="ECO:0000256" key="1">
    <source>
        <dbReference type="SAM" id="Phobius"/>
    </source>
</evidence>
<evidence type="ECO:0000259" key="3">
    <source>
        <dbReference type="PROSITE" id="PS50887"/>
    </source>
</evidence>
<dbReference type="InterPro" id="IPR000160">
    <property type="entry name" value="GGDEF_dom"/>
</dbReference>
<dbReference type="PROSITE" id="PS50887">
    <property type="entry name" value="GGDEF"/>
    <property type="match status" value="1"/>
</dbReference>
<keyword evidence="1" id="KW-0472">Membrane</keyword>
<dbReference type="STRING" id="396588.Tgr7_2479"/>
<dbReference type="GO" id="GO:0016020">
    <property type="term" value="C:membrane"/>
    <property type="evidence" value="ECO:0007669"/>
    <property type="project" value="InterPro"/>
</dbReference>
<feature type="domain" description="GGDEF" evidence="3">
    <location>
        <begin position="419"/>
        <end position="571"/>
    </location>
</feature>
<keyword evidence="5" id="KW-1185">Reference proteome</keyword>
<dbReference type="RefSeq" id="WP_012639032.1">
    <property type="nucleotide sequence ID" value="NC_011901.1"/>
</dbReference>
<dbReference type="OrthoDB" id="5790209at2"/>
<dbReference type="InterPro" id="IPR052163">
    <property type="entry name" value="DGC-Regulatory_Protein"/>
</dbReference>
<keyword evidence="1" id="KW-1133">Transmembrane helix</keyword>
<dbReference type="InterPro" id="IPR029787">
    <property type="entry name" value="Nucleotide_cyclase"/>
</dbReference>
<dbReference type="InterPro" id="IPR003660">
    <property type="entry name" value="HAMP_dom"/>
</dbReference>
<evidence type="ECO:0000313" key="4">
    <source>
        <dbReference type="EMBL" id="ACL73557.1"/>
    </source>
</evidence>
<dbReference type="InterPro" id="IPR043128">
    <property type="entry name" value="Rev_trsase/Diguanyl_cyclase"/>
</dbReference>